<protein>
    <submittedName>
        <fullName evidence="1">Uncharacterized protein</fullName>
    </submittedName>
</protein>
<comment type="caution">
    <text evidence="1">The sequence shown here is derived from an EMBL/GenBank/DDBJ whole genome shotgun (WGS) entry which is preliminary data.</text>
</comment>
<gene>
    <name evidence="1" type="ORF">ABID26_006794</name>
</gene>
<dbReference type="RefSeq" id="WP_189521428.1">
    <property type="nucleotide sequence ID" value="NZ_JBEPLM010000022.1"/>
</dbReference>
<evidence type="ECO:0000313" key="1">
    <source>
        <dbReference type="EMBL" id="MET3597370.1"/>
    </source>
</evidence>
<proteinExistence type="predicted"/>
<keyword evidence="2" id="KW-1185">Reference proteome</keyword>
<dbReference type="Proteomes" id="UP001549036">
    <property type="component" value="Unassembled WGS sequence"/>
</dbReference>
<name>A0ABV2I374_9HYPH</name>
<organism evidence="1 2">
    <name type="scientific">Mesorhizobium shonense</name>
    <dbReference type="NCBI Taxonomy" id="1209948"/>
    <lineage>
        <taxon>Bacteria</taxon>
        <taxon>Pseudomonadati</taxon>
        <taxon>Pseudomonadota</taxon>
        <taxon>Alphaproteobacteria</taxon>
        <taxon>Hyphomicrobiales</taxon>
        <taxon>Phyllobacteriaceae</taxon>
        <taxon>Mesorhizobium</taxon>
    </lineage>
</organism>
<dbReference type="EMBL" id="JBEPLM010000022">
    <property type="protein sequence ID" value="MET3597370.1"/>
    <property type="molecule type" value="Genomic_DNA"/>
</dbReference>
<accession>A0ABV2I374</accession>
<evidence type="ECO:0000313" key="2">
    <source>
        <dbReference type="Proteomes" id="UP001549036"/>
    </source>
</evidence>
<sequence length="48" mass="5300">MFPEKNGAPTGKVKICGRLTVGTSLERIGDESLTRPDSGFVHGYMWIF</sequence>
<reference evidence="1 2" key="1">
    <citation type="submission" date="2024-06" db="EMBL/GenBank/DDBJ databases">
        <title>Genomic Encyclopedia of Type Strains, Phase IV (KMG-IV): sequencing the most valuable type-strain genomes for metagenomic binning, comparative biology and taxonomic classification.</title>
        <authorList>
            <person name="Goeker M."/>
        </authorList>
    </citation>
    <scope>NUCLEOTIDE SEQUENCE [LARGE SCALE GENOMIC DNA]</scope>
    <source>
        <strain evidence="1 2">DSM 29846</strain>
    </source>
</reference>